<feature type="domain" description="AMP-binding enzyme C-terminal" evidence="2">
    <location>
        <begin position="466"/>
        <end position="563"/>
    </location>
</feature>
<dbReference type="PANTHER" id="PTHR24096">
    <property type="entry name" value="LONG-CHAIN-FATTY-ACID--COA LIGASE"/>
    <property type="match status" value="1"/>
</dbReference>
<dbReference type="Pfam" id="PF00501">
    <property type="entry name" value="AMP-binding"/>
    <property type="match status" value="1"/>
</dbReference>
<dbReference type="STRING" id="236234.A0A1J9R957"/>
<dbReference type="InterPro" id="IPR045851">
    <property type="entry name" value="AMP-bd_C_sf"/>
</dbReference>
<dbReference type="OrthoDB" id="6509636at2759"/>
<organism evidence="3 4">
    <name type="scientific">Diplodia corticola</name>
    <dbReference type="NCBI Taxonomy" id="236234"/>
    <lineage>
        <taxon>Eukaryota</taxon>
        <taxon>Fungi</taxon>
        <taxon>Dikarya</taxon>
        <taxon>Ascomycota</taxon>
        <taxon>Pezizomycotina</taxon>
        <taxon>Dothideomycetes</taxon>
        <taxon>Dothideomycetes incertae sedis</taxon>
        <taxon>Botryosphaeriales</taxon>
        <taxon>Botryosphaeriaceae</taxon>
        <taxon>Diplodia</taxon>
    </lineage>
</organism>
<protein>
    <submittedName>
        <fullName evidence="3">4-coumarate-ligase 2</fullName>
    </submittedName>
</protein>
<dbReference type="InterPro" id="IPR042099">
    <property type="entry name" value="ANL_N_sf"/>
</dbReference>
<dbReference type="EMBL" id="MNUE01000008">
    <property type="protein sequence ID" value="OJD37088.1"/>
    <property type="molecule type" value="Genomic_DNA"/>
</dbReference>
<dbReference type="InterPro" id="IPR000873">
    <property type="entry name" value="AMP-dep_synth/lig_dom"/>
</dbReference>
<keyword evidence="4" id="KW-1185">Reference proteome</keyword>
<dbReference type="SUPFAM" id="SSF56801">
    <property type="entry name" value="Acetyl-CoA synthetase-like"/>
    <property type="match status" value="1"/>
</dbReference>
<dbReference type="GeneID" id="31019504"/>
<feature type="domain" description="AMP-dependent synthetase/ligase" evidence="1">
    <location>
        <begin position="48"/>
        <end position="413"/>
    </location>
</feature>
<dbReference type="InterPro" id="IPR025110">
    <property type="entry name" value="AMP-bd_C"/>
</dbReference>
<sequence length="600" mass="64835">MKIYKSRQPDIEVPTHLTTWDWLFDSPYSPLSASRKGTPLAGFIDATTSETLDWEAVRSLTTYLSTALVRKLGLREGETVSLFSPNSVWYPVAMHGALRAGARVSGASPAYGVEEMAYALRTAKTRVLIAGRASLGVAVEAARKAGLDEGRVVLLEGKGDGKGEGRFETVKGLIEWGGKQGESNQVPAFKIPAGKKNGEVCGFLSFSSGTTGLPKAVMISHQNVIAQCLQIQQITPADHDKVLAVLPAFHITGLVHVLHLPILINAAVIMLPSFTMRSMLSAVQKYRIRELLLVPPILIRLVRDPVVSEYDLSCVRRFSSGAAPLSAEILQQLRERFPGTGFKQGYGMTESCSCITAHPPDRYGFAHAHTVGTLVANTELRVVRPGDGTDVPDAAVEPGELLARGPQVVMGYLDNAAATRQTFDADGWLHTGDQGTIAAASSGLVTITDRIKEMIKVKGVAVAPAELEDLLLGHAKVDDAAVLGVPDDYAGEVPKAYVVLKPGVVGDDDKKGGHRNDESESAVRARRAVGRELLAYVRDNKVRDKRVREIEFVDEIPKSASGKILRRVLRDKDATREGTVRTRGLVVRYDAVQAERAAKL</sequence>
<dbReference type="InterPro" id="IPR020845">
    <property type="entry name" value="AMP-binding_CS"/>
</dbReference>
<name>A0A1J9R957_9PEZI</name>
<dbReference type="PANTHER" id="PTHR24096:SF422">
    <property type="entry name" value="BCDNA.GH02901"/>
    <property type="match status" value="1"/>
</dbReference>
<dbReference type="Gene3D" id="3.30.300.30">
    <property type="match status" value="1"/>
</dbReference>
<dbReference type="Pfam" id="PF13193">
    <property type="entry name" value="AMP-binding_C"/>
    <property type="match status" value="1"/>
</dbReference>
<dbReference type="Proteomes" id="UP000183809">
    <property type="component" value="Unassembled WGS sequence"/>
</dbReference>
<comment type="caution">
    <text evidence="3">The sequence shown here is derived from an EMBL/GenBank/DDBJ whole genome shotgun (WGS) entry which is preliminary data.</text>
</comment>
<evidence type="ECO:0000313" key="4">
    <source>
        <dbReference type="Proteomes" id="UP000183809"/>
    </source>
</evidence>
<keyword evidence="3" id="KW-0436">Ligase</keyword>
<evidence type="ECO:0000313" key="3">
    <source>
        <dbReference type="EMBL" id="OJD37088.1"/>
    </source>
</evidence>
<dbReference type="AlphaFoldDB" id="A0A1J9R957"/>
<evidence type="ECO:0000259" key="2">
    <source>
        <dbReference type="Pfam" id="PF13193"/>
    </source>
</evidence>
<gene>
    <name evidence="3" type="ORF">BKCO1_8000145</name>
</gene>
<accession>A0A1J9R957</accession>
<evidence type="ECO:0000259" key="1">
    <source>
        <dbReference type="Pfam" id="PF00501"/>
    </source>
</evidence>
<dbReference type="GO" id="GO:0016405">
    <property type="term" value="F:CoA-ligase activity"/>
    <property type="evidence" value="ECO:0007669"/>
    <property type="project" value="TreeGrafter"/>
</dbReference>
<dbReference type="Gene3D" id="3.40.50.12780">
    <property type="entry name" value="N-terminal domain of ligase-like"/>
    <property type="match status" value="1"/>
</dbReference>
<dbReference type="RefSeq" id="XP_020133329.1">
    <property type="nucleotide sequence ID" value="XM_020279242.1"/>
</dbReference>
<proteinExistence type="predicted"/>
<reference evidence="3 4" key="1">
    <citation type="submission" date="2016-10" db="EMBL/GenBank/DDBJ databases">
        <title>Proteomics and genomics reveal pathogen-plant mechanisms compatible with a hemibiotrophic lifestyle of Diplodia corticola.</title>
        <authorList>
            <person name="Fernandes I."/>
            <person name="De Jonge R."/>
            <person name="Van De Peer Y."/>
            <person name="Devreese B."/>
            <person name="Alves A."/>
            <person name="Esteves A.C."/>
        </authorList>
    </citation>
    <scope>NUCLEOTIDE SEQUENCE [LARGE SCALE GENOMIC DNA]</scope>
    <source>
        <strain evidence="3 4">CBS 112549</strain>
    </source>
</reference>
<dbReference type="PROSITE" id="PS00455">
    <property type="entry name" value="AMP_BINDING"/>
    <property type="match status" value="1"/>
</dbReference>